<name>K3ZPR0_SETIT</name>
<dbReference type="Proteomes" id="UP000004995">
    <property type="component" value="Unassembled WGS sequence"/>
</dbReference>
<protein>
    <submittedName>
        <fullName evidence="1">Uncharacterized protein</fullName>
    </submittedName>
</protein>
<dbReference type="EnsemblPlants" id="KQK94358">
    <property type="protein sequence ID" value="KQK94358"/>
    <property type="gene ID" value="SETIT_028590mg"/>
</dbReference>
<dbReference type="InParanoid" id="K3ZPR0"/>
<evidence type="ECO:0000313" key="1">
    <source>
        <dbReference type="EnsemblPlants" id="KQK94358"/>
    </source>
</evidence>
<organism evidence="1 2">
    <name type="scientific">Setaria italica</name>
    <name type="common">Foxtail millet</name>
    <name type="synonym">Panicum italicum</name>
    <dbReference type="NCBI Taxonomy" id="4555"/>
    <lineage>
        <taxon>Eukaryota</taxon>
        <taxon>Viridiplantae</taxon>
        <taxon>Streptophyta</taxon>
        <taxon>Embryophyta</taxon>
        <taxon>Tracheophyta</taxon>
        <taxon>Spermatophyta</taxon>
        <taxon>Magnoliopsida</taxon>
        <taxon>Liliopsida</taxon>
        <taxon>Poales</taxon>
        <taxon>Poaceae</taxon>
        <taxon>PACMAD clade</taxon>
        <taxon>Panicoideae</taxon>
        <taxon>Panicodae</taxon>
        <taxon>Paniceae</taxon>
        <taxon>Cenchrinae</taxon>
        <taxon>Setaria</taxon>
    </lineage>
</organism>
<accession>K3ZPR0</accession>
<evidence type="ECO:0000313" key="2">
    <source>
        <dbReference type="Proteomes" id="UP000004995"/>
    </source>
</evidence>
<dbReference type="HOGENOM" id="CLU_3407052_0_0_1"/>
<reference evidence="1" key="2">
    <citation type="submission" date="2018-08" db="UniProtKB">
        <authorList>
            <consortium name="EnsemblPlants"/>
        </authorList>
    </citation>
    <scope>IDENTIFICATION</scope>
    <source>
        <strain evidence="1">Yugu1</strain>
    </source>
</reference>
<dbReference type="EMBL" id="AGNK02004837">
    <property type="status" value="NOT_ANNOTATED_CDS"/>
    <property type="molecule type" value="Genomic_DNA"/>
</dbReference>
<proteinExistence type="predicted"/>
<sequence length="30" mass="3334">MSIFCNIITLLTQDDRTGGIGYLQTSLMNN</sequence>
<dbReference type="AlphaFoldDB" id="K3ZPR0"/>
<keyword evidence="2" id="KW-1185">Reference proteome</keyword>
<reference evidence="2" key="1">
    <citation type="journal article" date="2012" name="Nat. Biotechnol.">
        <title>Reference genome sequence of the model plant Setaria.</title>
        <authorList>
            <person name="Bennetzen J.L."/>
            <person name="Schmutz J."/>
            <person name="Wang H."/>
            <person name="Percifield R."/>
            <person name="Hawkins J."/>
            <person name="Pontaroli A.C."/>
            <person name="Estep M."/>
            <person name="Feng L."/>
            <person name="Vaughn J.N."/>
            <person name="Grimwood J."/>
            <person name="Jenkins J."/>
            <person name="Barry K."/>
            <person name="Lindquist E."/>
            <person name="Hellsten U."/>
            <person name="Deshpande S."/>
            <person name="Wang X."/>
            <person name="Wu X."/>
            <person name="Mitros T."/>
            <person name="Triplett J."/>
            <person name="Yang X."/>
            <person name="Ye C.Y."/>
            <person name="Mauro-Herrera M."/>
            <person name="Wang L."/>
            <person name="Li P."/>
            <person name="Sharma M."/>
            <person name="Sharma R."/>
            <person name="Ronald P.C."/>
            <person name="Panaud O."/>
            <person name="Kellogg E.A."/>
            <person name="Brutnell T.P."/>
            <person name="Doust A.N."/>
            <person name="Tuskan G.A."/>
            <person name="Rokhsar D."/>
            <person name="Devos K.M."/>
        </authorList>
    </citation>
    <scope>NUCLEOTIDE SEQUENCE [LARGE SCALE GENOMIC DNA]</scope>
    <source>
        <strain evidence="2">cv. Yugu1</strain>
    </source>
</reference>
<dbReference type="Gramene" id="KQK94358">
    <property type="protein sequence ID" value="KQK94358"/>
    <property type="gene ID" value="SETIT_028590mg"/>
</dbReference>